<organism evidence="2 3">
    <name type="scientific">Crotalaria pallida</name>
    <name type="common">Smooth rattlebox</name>
    <name type="synonym">Crotalaria striata</name>
    <dbReference type="NCBI Taxonomy" id="3830"/>
    <lineage>
        <taxon>Eukaryota</taxon>
        <taxon>Viridiplantae</taxon>
        <taxon>Streptophyta</taxon>
        <taxon>Embryophyta</taxon>
        <taxon>Tracheophyta</taxon>
        <taxon>Spermatophyta</taxon>
        <taxon>Magnoliopsida</taxon>
        <taxon>eudicotyledons</taxon>
        <taxon>Gunneridae</taxon>
        <taxon>Pentapetalae</taxon>
        <taxon>rosids</taxon>
        <taxon>fabids</taxon>
        <taxon>Fabales</taxon>
        <taxon>Fabaceae</taxon>
        <taxon>Papilionoideae</taxon>
        <taxon>50 kb inversion clade</taxon>
        <taxon>genistoids sensu lato</taxon>
        <taxon>core genistoids</taxon>
        <taxon>Crotalarieae</taxon>
        <taxon>Crotalaria</taxon>
    </lineage>
</organism>
<dbReference type="InterPro" id="IPR055294">
    <property type="entry name" value="FBL60-like"/>
</dbReference>
<accession>A0AAN9E9S1</accession>
<dbReference type="EMBL" id="JAYWIO010000007">
    <property type="protein sequence ID" value="KAK7251785.1"/>
    <property type="molecule type" value="Genomic_DNA"/>
</dbReference>
<dbReference type="InterPro" id="IPR053781">
    <property type="entry name" value="F-box_AtFBL13-like"/>
</dbReference>
<comment type="caution">
    <text evidence="2">The sequence shown here is derived from an EMBL/GenBank/DDBJ whole genome shotgun (WGS) entry which is preliminary data.</text>
</comment>
<dbReference type="Gene3D" id="1.20.1280.50">
    <property type="match status" value="1"/>
</dbReference>
<dbReference type="SUPFAM" id="SSF81383">
    <property type="entry name" value="F-box domain"/>
    <property type="match status" value="1"/>
</dbReference>
<evidence type="ECO:0000313" key="2">
    <source>
        <dbReference type="EMBL" id="KAK7251785.1"/>
    </source>
</evidence>
<reference evidence="2 3" key="1">
    <citation type="submission" date="2024-01" db="EMBL/GenBank/DDBJ databases">
        <title>The genomes of 5 underutilized Papilionoideae crops provide insights into root nodulation and disease resistanc.</title>
        <authorList>
            <person name="Yuan L."/>
        </authorList>
    </citation>
    <scope>NUCLEOTIDE SEQUENCE [LARGE SCALE GENOMIC DNA]</scope>
    <source>
        <strain evidence="2">ZHUSHIDOU_FW_LH</strain>
        <tissue evidence="2">Leaf</tissue>
    </source>
</reference>
<proteinExistence type="predicted"/>
<dbReference type="PANTHER" id="PTHR31293:SF12">
    <property type="entry name" value="RNI-LIKE SUPERFAMILY PROTEIN"/>
    <property type="match status" value="1"/>
</dbReference>
<protein>
    <recommendedName>
        <fullName evidence="1">F-box domain-containing protein</fullName>
    </recommendedName>
</protein>
<evidence type="ECO:0000313" key="3">
    <source>
        <dbReference type="Proteomes" id="UP001372338"/>
    </source>
</evidence>
<dbReference type="CDD" id="cd22160">
    <property type="entry name" value="F-box_AtFBL13-like"/>
    <property type="match status" value="1"/>
</dbReference>
<dbReference type="Proteomes" id="UP001372338">
    <property type="component" value="Unassembled WGS sequence"/>
</dbReference>
<dbReference type="InterPro" id="IPR036047">
    <property type="entry name" value="F-box-like_dom_sf"/>
</dbReference>
<dbReference type="InterPro" id="IPR001810">
    <property type="entry name" value="F-box_dom"/>
</dbReference>
<dbReference type="Pfam" id="PF00646">
    <property type="entry name" value="F-box"/>
    <property type="match status" value="1"/>
</dbReference>
<dbReference type="SMART" id="SM00256">
    <property type="entry name" value="FBOX"/>
    <property type="match status" value="1"/>
</dbReference>
<sequence>MSGRRASPKEEKDRISSLLDEVLCHILSFLPTKEAVVTSAVSKRWYPLWRSVTELDLSDEFFLLFDLDVALCYLWNSCVQRIEVQEE</sequence>
<name>A0AAN9E9S1_CROPI</name>
<feature type="domain" description="F-box" evidence="1">
    <location>
        <begin position="18"/>
        <end position="58"/>
    </location>
</feature>
<dbReference type="AlphaFoldDB" id="A0AAN9E9S1"/>
<gene>
    <name evidence="2" type="ORF">RIF29_35304</name>
</gene>
<keyword evidence="3" id="KW-1185">Reference proteome</keyword>
<dbReference type="PANTHER" id="PTHR31293">
    <property type="entry name" value="RNI-LIKE SUPERFAMILY PROTEIN"/>
    <property type="match status" value="1"/>
</dbReference>
<evidence type="ECO:0000259" key="1">
    <source>
        <dbReference type="SMART" id="SM00256"/>
    </source>
</evidence>